<sequence length="213" mass="24385">MKNICKVISFTIFIFLFSLLALHTKEKISPIAELQSQLLRFHVIANSDNPIDQQQKLEVKNTILQTLSPFLSNCSSKEEAKQIIQSHMSDILTTTHNTLRSNDQTVTAEIETCYFPTKTYGDLTFPPGQYESLTIRIGEAKGQNWWCVMYPPLCFVDASYGTVPEQSKQKLQGLLSHDTYETITQKDQPLKIGFRFLPFLEKLWNRLSSDSVE</sequence>
<gene>
    <name evidence="1" type="primary">spoIIR</name>
    <name evidence="1" type="ORF">IAC96_02960</name>
</gene>
<reference evidence="1" key="1">
    <citation type="submission" date="2020-10" db="EMBL/GenBank/DDBJ databases">
        <authorList>
            <person name="Gilroy R."/>
        </authorList>
    </citation>
    <scope>NUCLEOTIDE SEQUENCE</scope>
    <source>
        <strain evidence="1">ChiW13-3771</strain>
    </source>
</reference>
<name>A0A9D1ECL3_9FIRM</name>
<protein>
    <submittedName>
        <fullName evidence="1">Stage II sporulation protein R</fullName>
    </submittedName>
</protein>
<accession>A0A9D1ECL3</accession>
<evidence type="ECO:0000313" key="2">
    <source>
        <dbReference type="Proteomes" id="UP000824201"/>
    </source>
</evidence>
<dbReference type="Proteomes" id="UP000824201">
    <property type="component" value="Unassembled WGS sequence"/>
</dbReference>
<dbReference type="AlphaFoldDB" id="A0A9D1ECL3"/>
<dbReference type="EMBL" id="DVHN01000034">
    <property type="protein sequence ID" value="HIR87889.1"/>
    <property type="molecule type" value="Genomic_DNA"/>
</dbReference>
<dbReference type="InterPro" id="IPR014202">
    <property type="entry name" value="Spore_II_R"/>
</dbReference>
<proteinExistence type="predicted"/>
<reference evidence="1" key="2">
    <citation type="journal article" date="2021" name="PeerJ">
        <title>Extensive microbial diversity within the chicken gut microbiome revealed by metagenomics and culture.</title>
        <authorList>
            <person name="Gilroy R."/>
            <person name="Ravi A."/>
            <person name="Getino M."/>
            <person name="Pursley I."/>
            <person name="Horton D.L."/>
            <person name="Alikhan N.F."/>
            <person name="Baker D."/>
            <person name="Gharbi K."/>
            <person name="Hall N."/>
            <person name="Watson M."/>
            <person name="Adriaenssens E.M."/>
            <person name="Foster-Nyarko E."/>
            <person name="Jarju S."/>
            <person name="Secka A."/>
            <person name="Antonio M."/>
            <person name="Oren A."/>
            <person name="Chaudhuri R.R."/>
            <person name="La Ragione R."/>
            <person name="Hildebrand F."/>
            <person name="Pallen M.J."/>
        </authorList>
    </citation>
    <scope>NUCLEOTIDE SEQUENCE</scope>
    <source>
        <strain evidence="1">ChiW13-3771</strain>
    </source>
</reference>
<evidence type="ECO:0000313" key="1">
    <source>
        <dbReference type="EMBL" id="HIR87889.1"/>
    </source>
</evidence>
<organism evidence="1 2">
    <name type="scientific">Candidatus Fimimorpha faecalis</name>
    <dbReference type="NCBI Taxonomy" id="2840824"/>
    <lineage>
        <taxon>Bacteria</taxon>
        <taxon>Bacillati</taxon>
        <taxon>Bacillota</taxon>
        <taxon>Clostridia</taxon>
        <taxon>Eubacteriales</taxon>
        <taxon>Candidatus Fimimorpha</taxon>
    </lineage>
</organism>
<comment type="caution">
    <text evidence="1">The sequence shown here is derived from an EMBL/GenBank/DDBJ whole genome shotgun (WGS) entry which is preliminary data.</text>
</comment>
<dbReference type="Pfam" id="PF09551">
    <property type="entry name" value="Spore_II_R"/>
    <property type="match status" value="1"/>
</dbReference>
<dbReference type="NCBIfam" id="TIGR02837">
    <property type="entry name" value="spore_II_R"/>
    <property type="match status" value="1"/>
</dbReference>